<evidence type="ECO:0000313" key="2">
    <source>
        <dbReference type="Proteomes" id="UP001054945"/>
    </source>
</evidence>
<sequence>MHDLSNHNSGSATVKTELAARRITPFLNTPGAKLCLRGREGGMHLKIGKNRLAMQYIRHGGFRLRCPGARYRLIYRCRFIYLPARKYTGTVSNITESIPGRLKQRKL</sequence>
<evidence type="ECO:0000313" key="1">
    <source>
        <dbReference type="EMBL" id="GIX89389.1"/>
    </source>
</evidence>
<accession>A0AAV4NYA4</accession>
<organism evidence="1 2">
    <name type="scientific">Caerostris extrusa</name>
    <name type="common">Bark spider</name>
    <name type="synonym">Caerostris bankana</name>
    <dbReference type="NCBI Taxonomy" id="172846"/>
    <lineage>
        <taxon>Eukaryota</taxon>
        <taxon>Metazoa</taxon>
        <taxon>Ecdysozoa</taxon>
        <taxon>Arthropoda</taxon>
        <taxon>Chelicerata</taxon>
        <taxon>Arachnida</taxon>
        <taxon>Araneae</taxon>
        <taxon>Araneomorphae</taxon>
        <taxon>Entelegynae</taxon>
        <taxon>Araneoidea</taxon>
        <taxon>Araneidae</taxon>
        <taxon>Caerostris</taxon>
    </lineage>
</organism>
<dbReference type="EMBL" id="BPLR01003856">
    <property type="protein sequence ID" value="GIX89389.1"/>
    <property type="molecule type" value="Genomic_DNA"/>
</dbReference>
<keyword evidence="2" id="KW-1185">Reference proteome</keyword>
<comment type="caution">
    <text evidence="1">The sequence shown here is derived from an EMBL/GenBank/DDBJ whole genome shotgun (WGS) entry which is preliminary data.</text>
</comment>
<dbReference type="Proteomes" id="UP001054945">
    <property type="component" value="Unassembled WGS sequence"/>
</dbReference>
<reference evidence="1 2" key="1">
    <citation type="submission" date="2021-06" db="EMBL/GenBank/DDBJ databases">
        <title>Caerostris extrusa draft genome.</title>
        <authorList>
            <person name="Kono N."/>
            <person name="Arakawa K."/>
        </authorList>
    </citation>
    <scope>NUCLEOTIDE SEQUENCE [LARGE SCALE GENOMIC DNA]</scope>
</reference>
<proteinExistence type="predicted"/>
<protein>
    <submittedName>
        <fullName evidence="1">Uncharacterized protein</fullName>
    </submittedName>
</protein>
<dbReference type="AlphaFoldDB" id="A0AAV4NYA4"/>
<gene>
    <name evidence="1" type="ORF">CEXT_99131</name>
</gene>
<name>A0AAV4NYA4_CAEEX</name>